<evidence type="ECO:0000256" key="1">
    <source>
        <dbReference type="SAM" id="SignalP"/>
    </source>
</evidence>
<reference evidence="2 3" key="1">
    <citation type="submission" date="2018-12" db="EMBL/GenBank/DDBJ databases">
        <title>Sequencing of bacterial isolates from soil warming experiment in Harvard Forest, Massachusetts, USA.</title>
        <authorList>
            <person name="Deangelis K."/>
        </authorList>
    </citation>
    <scope>NUCLEOTIDE SEQUENCE [LARGE SCALE GENOMIC DNA]</scope>
    <source>
        <strain evidence="2 3">EB153</strain>
    </source>
</reference>
<feature type="chain" id="PRO_5018718809" evidence="1">
    <location>
        <begin position="23"/>
        <end position="234"/>
    </location>
</feature>
<dbReference type="AlphaFoldDB" id="A0A3R9NUI9"/>
<dbReference type="Proteomes" id="UP000269669">
    <property type="component" value="Unassembled WGS sequence"/>
</dbReference>
<evidence type="ECO:0000313" key="2">
    <source>
        <dbReference type="EMBL" id="RSL14909.1"/>
    </source>
</evidence>
<dbReference type="PROSITE" id="PS51257">
    <property type="entry name" value="PROKAR_LIPOPROTEIN"/>
    <property type="match status" value="1"/>
</dbReference>
<evidence type="ECO:0000313" key="3">
    <source>
        <dbReference type="Proteomes" id="UP000269669"/>
    </source>
</evidence>
<organism evidence="2 3">
    <name type="scientific">Edaphobacter aggregans</name>
    <dbReference type="NCBI Taxonomy" id="570835"/>
    <lineage>
        <taxon>Bacteria</taxon>
        <taxon>Pseudomonadati</taxon>
        <taxon>Acidobacteriota</taxon>
        <taxon>Terriglobia</taxon>
        <taxon>Terriglobales</taxon>
        <taxon>Acidobacteriaceae</taxon>
        <taxon>Edaphobacter</taxon>
    </lineage>
</organism>
<dbReference type="OrthoDB" id="6052310at2"/>
<feature type="signal peptide" evidence="1">
    <location>
        <begin position="1"/>
        <end position="22"/>
    </location>
</feature>
<keyword evidence="1" id="KW-0732">Signal</keyword>
<accession>A0A3R9NUI9</accession>
<gene>
    <name evidence="2" type="ORF">EDE15_0379</name>
</gene>
<proteinExistence type="predicted"/>
<name>A0A3R9NUI9_9BACT</name>
<dbReference type="Pfam" id="PF11218">
    <property type="entry name" value="DUF3011"/>
    <property type="match status" value="1"/>
</dbReference>
<comment type="caution">
    <text evidence="2">The sequence shown here is derived from an EMBL/GenBank/DDBJ whole genome shotgun (WGS) entry which is preliminary data.</text>
</comment>
<dbReference type="InterPro" id="IPR021381">
    <property type="entry name" value="DUF3011"/>
</dbReference>
<keyword evidence="3" id="KW-1185">Reference proteome</keyword>
<sequence>MKLTSQLLLLFALLGCYCQCQGQTITCSSNDGRRNFCSVNTRGGVRLSRQISGSACIQNQTWGWDNSGVWVDRGCRAEFVVGGGGGNWGGNNQGQTVTCSSNDGRRNFCNVDTRGGVRLNRQISGSACVQNQTWGFNNNSIWVDRGCRAEFIVGSGSGGGNNWNPGRPGQGGGQTITCSSNDGRRNFCNVDTRGGVRLNRQISGSACVQNQTWGWNNNSIWVDRGCRAEFIVGR</sequence>
<protein>
    <submittedName>
        <fullName evidence="2">DUF3011 family protein</fullName>
    </submittedName>
</protein>
<dbReference type="EMBL" id="RSDW01000001">
    <property type="protein sequence ID" value="RSL14909.1"/>
    <property type="molecule type" value="Genomic_DNA"/>
</dbReference>
<dbReference type="RefSeq" id="WP_125483719.1">
    <property type="nucleotide sequence ID" value="NZ_RSDW01000001.1"/>
</dbReference>